<reference evidence="2" key="1">
    <citation type="journal article" date="2014" name="Front. Microbiol.">
        <title>High frequency of phylogenetically diverse reductive dehalogenase-homologous genes in deep subseafloor sedimentary metagenomes.</title>
        <authorList>
            <person name="Kawai M."/>
            <person name="Futagami T."/>
            <person name="Toyoda A."/>
            <person name="Takaki Y."/>
            <person name="Nishi S."/>
            <person name="Hori S."/>
            <person name="Arai W."/>
            <person name="Tsubouchi T."/>
            <person name="Morono Y."/>
            <person name="Uchiyama I."/>
            <person name="Ito T."/>
            <person name="Fujiyama A."/>
            <person name="Inagaki F."/>
            <person name="Takami H."/>
        </authorList>
    </citation>
    <scope>NUCLEOTIDE SEQUENCE</scope>
    <source>
        <strain evidence="2">Expedition CK06-06</strain>
    </source>
</reference>
<keyword evidence="1" id="KW-0812">Transmembrane</keyword>
<comment type="caution">
    <text evidence="2">The sequence shown here is derived from an EMBL/GenBank/DDBJ whole genome shotgun (WGS) entry which is preliminary data.</text>
</comment>
<sequence length="285" mass="31623">SPSTSWSSIELVLNFTGSPNIYESSLIINNLLVFSNFTCKWDIPENITEGQNITVRGELTSSTNSSFKIFNRSINIEFGGVLIKNLTTNSSGGFSFNFMPSGNGTLTVSTDNLLHLPVKSSIIVNVTAGAEPPPPGGLLINPVTVIVLIVIIAGIITAVYFFSKRQAAEPKVVQIPLENKLKNITILKDTDRREESVVYLFYVFLQLSEAKYGVIKKSNETINDYAIKCVRDMGLPPSKIYPFIKKIEQILYGSGGKISEEDFEEIFSQFITLFYDFTGYQITLK</sequence>
<evidence type="ECO:0008006" key="3">
    <source>
        <dbReference type="Google" id="ProtNLM"/>
    </source>
</evidence>
<feature type="non-terminal residue" evidence="2">
    <location>
        <position position="1"/>
    </location>
</feature>
<feature type="transmembrane region" description="Helical" evidence="1">
    <location>
        <begin position="139"/>
        <end position="162"/>
    </location>
</feature>
<gene>
    <name evidence="2" type="ORF">S01H4_18424</name>
</gene>
<protein>
    <recommendedName>
        <fullName evidence="3">DUF4129 domain-containing protein</fullName>
    </recommendedName>
</protein>
<keyword evidence="1" id="KW-1133">Transmembrane helix</keyword>
<proteinExistence type="predicted"/>
<keyword evidence="1" id="KW-0472">Membrane</keyword>
<evidence type="ECO:0000256" key="1">
    <source>
        <dbReference type="SAM" id="Phobius"/>
    </source>
</evidence>
<accession>X1AJK2</accession>
<dbReference type="AlphaFoldDB" id="X1AJK2"/>
<name>X1AJK2_9ZZZZ</name>
<dbReference type="EMBL" id="BART01008168">
    <property type="protein sequence ID" value="GAG69797.1"/>
    <property type="molecule type" value="Genomic_DNA"/>
</dbReference>
<organism evidence="2">
    <name type="scientific">marine sediment metagenome</name>
    <dbReference type="NCBI Taxonomy" id="412755"/>
    <lineage>
        <taxon>unclassified sequences</taxon>
        <taxon>metagenomes</taxon>
        <taxon>ecological metagenomes</taxon>
    </lineage>
</organism>
<evidence type="ECO:0000313" key="2">
    <source>
        <dbReference type="EMBL" id="GAG69797.1"/>
    </source>
</evidence>